<proteinExistence type="predicted"/>
<evidence type="ECO:0000256" key="1">
    <source>
        <dbReference type="SAM" id="MobiDB-lite"/>
    </source>
</evidence>
<dbReference type="Proteomes" id="UP000006727">
    <property type="component" value="Chromosome 26"/>
</dbReference>
<dbReference type="EMBL" id="ABEU02000026">
    <property type="protein sequence ID" value="PNR26876.1"/>
    <property type="molecule type" value="Genomic_DNA"/>
</dbReference>
<organism evidence="2">
    <name type="scientific">Physcomitrium patens</name>
    <name type="common">Spreading-leaved earth moss</name>
    <name type="synonym">Physcomitrella patens</name>
    <dbReference type="NCBI Taxonomy" id="3218"/>
    <lineage>
        <taxon>Eukaryota</taxon>
        <taxon>Viridiplantae</taxon>
        <taxon>Streptophyta</taxon>
        <taxon>Embryophyta</taxon>
        <taxon>Bryophyta</taxon>
        <taxon>Bryophytina</taxon>
        <taxon>Bryopsida</taxon>
        <taxon>Funariidae</taxon>
        <taxon>Funariales</taxon>
        <taxon>Funariaceae</taxon>
        <taxon>Physcomitrium</taxon>
    </lineage>
</organism>
<dbReference type="Gramene" id="Pp3c26_7470V3.1">
    <property type="protein sequence ID" value="Pp3c26_7470V3.1"/>
    <property type="gene ID" value="Pp3c26_7470"/>
</dbReference>
<feature type="region of interest" description="Disordered" evidence="1">
    <location>
        <begin position="264"/>
        <end position="310"/>
    </location>
</feature>
<dbReference type="EnsemblPlants" id="Pp3c26_7470V3.2">
    <property type="protein sequence ID" value="Pp3c26_7470V3.2"/>
    <property type="gene ID" value="Pp3c26_7470"/>
</dbReference>
<dbReference type="InterPro" id="IPR014729">
    <property type="entry name" value="Rossmann-like_a/b/a_fold"/>
</dbReference>
<reference evidence="2 4" key="1">
    <citation type="journal article" date="2008" name="Science">
        <title>The Physcomitrella genome reveals evolutionary insights into the conquest of land by plants.</title>
        <authorList>
            <person name="Rensing S."/>
            <person name="Lang D."/>
            <person name="Zimmer A."/>
            <person name="Terry A."/>
            <person name="Salamov A."/>
            <person name="Shapiro H."/>
            <person name="Nishiyama T."/>
            <person name="Perroud P.-F."/>
            <person name="Lindquist E."/>
            <person name="Kamisugi Y."/>
            <person name="Tanahashi T."/>
            <person name="Sakakibara K."/>
            <person name="Fujita T."/>
            <person name="Oishi K."/>
            <person name="Shin-I T."/>
            <person name="Kuroki Y."/>
            <person name="Toyoda A."/>
            <person name="Suzuki Y."/>
            <person name="Hashimoto A."/>
            <person name="Yamaguchi K."/>
            <person name="Sugano A."/>
            <person name="Kohara Y."/>
            <person name="Fujiyama A."/>
            <person name="Anterola A."/>
            <person name="Aoki S."/>
            <person name="Ashton N."/>
            <person name="Barbazuk W.B."/>
            <person name="Barker E."/>
            <person name="Bennetzen J."/>
            <person name="Bezanilla M."/>
            <person name="Blankenship R."/>
            <person name="Cho S.H."/>
            <person name="Dutcher S."/>
            <person name="Estelle M."/>
            <person name="Fawcett J.A."/>
            <person name="Gundlach H."/>
            <person name="Hanada K."/>
            <person name="Heyl A."/>
            <person name="Hicks K.A."/>
            <person name="Hugh J."/>
            <person name="Lohr M."/>
            <person name="Mayer K."/>
            <person name="Melkozernov A."/>
            <person name="Murata T."/>
            <person name="Nelson D."/>
            <person name="Pils B."/>
            <person name="Prigge M."/>
            <person name="Reiss B."/>
            <person name="Renner T."/>
            <person name="Rombauts S."/>
            <person name="Rushton P."/>
            <person name="Sanderfoot A."/>
            <person name="Schween G."/>
            <person name="Shiu S.-H."/>
            <person name="Stueber K."/>
            <person name="Theodoulou F.L."/>
            <person name="Tu H."/>
            <person name="Van de Peer Y."/>
            <person name="Verrier P.J."/>
            <person name="Waters E."/>
            <person name="Wood A."/>
            <person name="Yang L."/>
            <person name="Cove D."/>
            <person name="Cuming A."/>
            <person name="Hasebe M."/>
            <person name="Lucas S."/>
            <person name="Mishler D.B."/>
            <person name="Reski R."/>
            <person name="Grigoriev I."/>
            <person name="Quatrano R.S."/>
            <person name="Boore J.L."/>
        </authorList>
    </citation>
    <scope>NUCLEOTIDE SEQUENCE [LARGE SCALE GENOMIC DNA]</scope>
    <source>
        <strain evidence="3 4">cv. Gransden 2004</strain>
    </source>
</reference>
<protein>
    <submittedName>
        <fullName evidence="2 3">Uncharacterized protein</fullName>
    </submittedName>
</protein>
<dbReference type="GO" id="GO:0003856">
    <property type="term" value="F:3-dehydroquinate synthase activity"/>
    <property type="evidence" value="ECO:0007669"/>
    <property type="project" value="InterPro"/>
</dbReference>
<dbReference type="SUPFAM" id="SSF52402">
    <property type="entry name" value="Adenine nucleotide alpha hydrolases-like"/>
    <property type="match status" value="1"/>
</dbReference>
<dbReference type="PANTHER" id="PTHR33563:SF6">
    <property type="entry name" value="USPA DOMAIN-CONTAINING PROTEIN"/>
    <property type="match status" value="1"/>
</dbReference>
<evidence type="ECO:0000313" key="3">
    <source>
        <dbReference type="EnsemblPlants" id="Pp3c26_7470V3.1"/>
    </source>
</evidence>
<evidence type="ECO:0000313" key="2">
    <source>
        <dbReference type="EMBL" id="PNR26876.1"/>
    </source>
</evidence>
<dbReference type="AlphaFoldDB" id="A0A2K1IC87"/>
<gene>
    <name evidence="2" type="ORF">PHYPA_030357</name>
</gene>
<dbReference type="InterPro" id="IPR002812">
    <property type="entry name" value="DHQS"/>
</dbReference>
<dbReference type="GO" id="GO:0009073">
    <property type="term" value="P:aromatic amino acid family biosynthetic process"/>
    <property type="evidence" value="ECO:0007669"/>
    <property type="project" value="InterPro"/>
</dbReference>
<dbReference type="EnsemblPlants" id="Pp3c26_7470V3.1">
    <property type="protein sequence ID" value="Pp3c26_7470V3.1"/>
    <property type="gene ID" value="Pp3c26_7470"/>
</dbReference>
<accession>A0A2K1IC87</accession>
<reference evidence="3" key="3">
    <citation type="submission" date="2020-12" db="UniProtKB">
        <authorList>
            <consortium name="EnsemblPlants"/>
        </authorList>
    </citation>
    <scope>IDENTIFICATION</scope>
</reference>
<name>A0A2K1IC87_PHYPA</name>
<evidence type="ECO:0000313" key="4">
    <source>
        <dbReference type="Proteomes" id="UP000006727"/>
    </source>
</evidence>
<dbReference type="Gramene" id="Pp3c26_7470V3.2">
    <property type="protein sequence ID" value="Pp3c26_7470V3.2"/>
    <property type="gene ID" value="Pp3c26_7470"/>
</dbReference>
<keyword evidence="4" id="KW-1185">Reference proteome</keyword>
<dbReference type="PANTHER" id="PTHR33563">
    <property type="match status" value="1"/>
</dbReference>
<sequence>MHWEEDLFPKQSFFIALSREACPGGFCTFATLHLACHLSRLIGAGTVPGVVIVFTSGCMHNGGTLLECVHQRYPVYANSQFRHQQSTMFTLLPLRNIGEPSAPRPIGVHQGSVLVVLDVNKGVAPAALYWALANVVRKGDKLKLLGIITHVSNAMGFMIRVDQSTWNSPNIMELQFEIATKKEAIWRTAHIKDWCQRAGVKLEVDVKAGNNPKVIAIDEAKSIGAYHVVLDKHMKKDKKYFVDNLSCLVSRIRSSGGAETIRSYATSSKLPPMAPTTPKGSSQAGHQSKASMGLNGSHRGGWSMSSTSFELGGDSSCDEFSFQEVTDPLSAPSTDESIERPSCPDISQLLARTSMELGVPKQPPNLYNLLRGPFHDGENGLNKNNPLRKPAVRKWLNEDDRINVSDLEQQGPLTPRSEFRFEQRPSTARGPQRVHHQQIMSNSWIGQINVAPEFGQSKMGRHTLTAQLRTQASFNNGRKHFRAEKISMDMHWPLMHWADCRAMKLRSRHGTGSVVSSSNSSMSNLRTAVRRRVSVSSGLNYSDMVDSD</sequence>
<dbReference type="InParanoid" id="A0A2K1IC87"/>
<dbReference type="PaxDb" id="3218-PP1S217_105V6.1"/>
<dbReference type="GO" id="GO:0016491">
    <property type="term" value="F:oxidoreductase activity"/>
    <property type="evidence" value="ECO:0007669"/>
    <property type="project" value="InterPro"/>
</dbReference>
<feature type="compositionally biased region" description="Polar residues" evidence="1">
    <location>
        <begin position="278"/>
        <end position="290"/>
    </location>
</feature>
<reference evidence="2 4" key="2">
    <citation type="journal article" date="2018" name="Plant J.">
        <title>The Physcomitrella patens chromosome-scale assembly reveals moss genome structure and evolution.</title>
        <authorList>
            <person name="Lang D."/>
            <person name="Ullrich K.K."/>
            <person name="Murat F."/>
            <person name="Fuchs J."/>
            <person name="Jenkins J."/>
            <person name="Haas F.B."/>
            <person name="Piednoel M."/>
            <person name="Gundlach H."/>
            <person name="Van Bel M."/>
            <person name="Meyberg R."/>
            <person name="Vives C."/>
            <person name="Morata J."/>
            <person name="Symeonidi A."/>
            <person name="Hiss M."/>
            <person name="Muchero W."/>
            <person name="Kamisugi Y."/>
            <person name="Saleh O."/>
            <person name="Blanc G."/>
            <person name="Decker E.L."/>
            <person name="van Gessel N."/>
            <person name="Grimwood J."/>
            <person name="Hayes R.D."/>
            <person name="Graham S.W."/>
            <person name="Gunter L.E."/>
            <person name="McDaniel S.F."/>
            <person name="Hoernstein S.N.W."/>
            <person name="Larsson A."/>
            <person name="Li F.W."/>
            <person name="Perroud P.F."/>
            <person name="Phillips J."/>
            <person name="Ranjan P."/>
            <person name="Rokshar D.S."/>
            <person name="Rothfels C.J."/>
            <person name="Schneider L."/>
            <person name="Shu S."/>
            <person name="Stevenson D.W."/>
            <person name="Thummler F."/>
            <person name="Tillich M."/>
            <person name="Villarreal Aguilar J.C."/>
            <person name="Widiez T."/>
            <person name="Wong G.K."/>
            <person name="Wymore A."/>
            <person name="Zhang Y."/>
            <person name="Zimmer A.D."/>
            <person name="Quatrano R.S."/>
            <person name="Mayer K.F.X."/>
            <person name="Goodstein D."/>
            <person name="Casacuberta J.M."/>
            <person name="Vandepoele K."/>
            <person name="Reski R."/>
            <person name="Cuming A.C."/>
            <person name="Tuskan G.A."/>
            <person name="Maumus F."/>
            <person name="Salse J."/>
            <person name="Schmutz J."/>
            <person name="Rensing S.A."/>
        </authorList>
    </citation>
    <scope>NUCLEOTIDE SEQUENCE [LARGE SCALE GENOMIC DNA]</scope>
    <source>
        <strain evidence="3 4">cv. Gransden 2004</strain>
    </source>
</reference>
<dbReference type="Gene3D" id="3.40.50.620">
    <property type="entry name" value="HUPs"/>
    <property type="match status" value="1"/>
</dbReference>